<protein>
    <submittedName>
        <fullName evidence="2">Uncharacterized protein</fullName>
    </submittedName>
</protein>
<gene>
    <name evidence="2" type="ORF">FHW36_10416</name>
</gene>
<evidence type="ECO:0000256" key="1">
    <source>
        <dbReference type="SAM" id="Coils"/>
    </source>
</evidence>
<evidence type="ECO:0000313" key="3">
    <source>
        <dbReference type="Proteomes" id="UP000320811"/>
    </source>
</evidence>
<dbReference type="AlphaFoldDB" id="A0A561PQD2"/>
<keyword evidence="1" id="KW-0175">Coiled coil</keyword>
<keyword evidence="3" id="KW-1185">Reference proteome</keyword>
<accession>A0A561PQD2</accession>
<dbReference type="RefSeq" id="WP_145670309.1">
    <property type="nucleotide sequence ID" value="NZ_VIWO01000004.1"/>
</dbReference>
<sequence>MKAFIIQLFVCVSLTGVLHAQQRRDSSAIIHSNDSMCNCSVCRGKLKHQIDTGYYYGLSICKSVKVLPLLLFSQGNDTVSVVRERTRKAARPVIPAVAKPFLTIHGNVMYDLYYRSNLDTPFVEKDVYQHTLQTYLDVTVKDQYPMRIAFTTSIGNSDFFRNITGVNLQYTNRDFKQSLLNKAQSWESSQMKLLAELQSIREQADEKIRQVNQLKNAMAAPSRLQKMVEENERELYGRIRDSLVKNNREIDTSLRIREISITGNRHLYKPKIKDLITWQKNELSAADTVSTKLSDVNDRTQRRIDSLKEDLAKLEHLYEKKRQKVNTAKTHLVDVLMNSRSNKELADELGAMNLPDSILPKGYRNLLAIRSIGLGRTLVDYSELTAKDISITGVQAEYNPSWYLAFATGAVDYRFRDFVIGTNRTKQYLNLVRVGAGMKEGNNVILTYYTGKKQLYNFSSAGTVNNTEWSPDYNIMGLSLEGRWQINPNNYVVGEVAKSSIPYYAAASKGQKGFSSMFGFGDRSNEAWSVKAFSFIPRTATSINGVYKSMGANFQSFSLYTTGSSQSSWSLRIDQPFWRRQLSIAVALRKNDFQNTYQYLDFHSNTVYKSIQATLRIKKWPVISVGYYPSSQLTKLSEDHYVENRFYTFTGTASHLYRYHGIMMNTIFSFTQFYNRQTDSNFVYFNTRNVMFNHTVLLNRFTLNTVLSAAKSSDYTLYNADGNLQFKVNKWLEMGGGVKYNRQTVYGLQQIGYSANSRMRIPYFGELSLFADKGFIPGANKRLTSNNVGRITYTKIF</sequence>
<reference evidence="2 3" key="1">
    <citation type="submission" date="2019-06" db="EMBL/GenBank/DDBJ databases">
        <title>Sorghum-associated microbial communities from plants grown in Nebraska, USA.</title>
        <authorList>
            <person name="Schachtman D."/>
        </authorList>
    </citation>
    <scope>NUCLEOTIDE SEQUENCE [LARGE SCALE GENOMIC DNA]</scope>
    <source>
        <strain evidence="2 3">1209</strain>
    </source>
</reference>
<name>A0A561PQD2_9BACT</name>
<evidence type="ECO:0000313" key="2">
    <source>
        <dbReference type="EMBL" id="TWF40334.1"/>
    </source>
</evidence>
<comment type="caution">
    <text evidence="2">The sequence shown here is derived from an EMBL/GenBank/DDBJ whole genome shotgun (WGS) entry which is preliminary data.</text>
</comment>
<feature type="coiled-coil region" evidence="1">
    <location>
        <begin position="297"/>
        <end position="331"/>
    </location>
</feature>
<organism evidence="2 3">
    <name type="scientific">Chitinophaga polysaccharea</name>
    <dbReference type="NCBI Taxonomy" id="1293035"/>
    <lineage>
        <taxon>Bacteria</taxon>
        <taxon>Pseudomonadati</taxon>
        <taxon>Bacteroidota</taxon>
        <taxon>Chitinophagia</taxon>
        <taxon>Chitinophagales</taxon>
        <taxon>Chitinophagaceae</taxon>
        <taxon>Chitinophaga</taxon>
    </lineage>
</organism>
<dbReference type="OrthoDB" id="606679at2"/>
<dbReference type="Proteomes" id="UP000320811">
    <property type="component" value="Unassembled WGS sequence"/>
</dbReference>
<dbReference type="EMBL" id="VIWO01000004">
    <property type="protein sequence ID" value="TWF40334.1"/>
    <property type="molecule type" value="Genomic_DNA"/>
</dbReference>
<proteinExistence type="predicted"/>